<dbReference type="NCBIfam" id="TIGR00112">
    <property type="entry name" value="proC"/>
    <property type="match status" value="1"/>
</dbReference>
<dbReference type="InterPro" id="IPR036291">
    <property type="entry name" value="NAD(P)-bd_dom_sf"/>
</dbReference>
<dbReference type="RefSeq" id="XP_011300951.1">
    <property type="nucleotide sequence ID" value="XM_011302649.1"/>
</dbReference>
<keyword evidence="6 8" id="KW-0560">Oxidoreductase</keyword>
<evidence type="ECO:0000259" key="9">
    <source>
        <dbReference type="Pfam" id="PF03807"/>
    </source>
</evidence>
<dbReference type="Gene3D" id="3.40.50.720">
    <property type="entry name" value="NAD(P)-binding Rossmann-like Domain"/>
    <property type="match status" value="1"/>
</dbReference>
<reference evidence="12" key="1">
    <citation type="submission" date="2025-08" db="UniProtKB">
        <authorList>
            <consortium name="RefSeq"/>
        </authorList>
    </citation>
    <scope>IDENTIFICATION</scope>
    <source>
        <strain evidence="12">USDA-PBARC FA_bdor</strain>
        <tissue evidence="12">Whole organism</tissue>
    </source>
</reference>
<name>A0A9R1T1E4_9HYME</name>
<dbReference type="InterPro" id="IPR028939">
    <property type="entry name" value="P5C_Rdtase_cat_N"/>
</dbReference>
<keyword evidence="4 8" id="KW-0641">Proline biosynthesis</keyword>
<dbReference type="SUPFAM" id="SSF48179">
    <property type="entry name" value="6-phosphogluconate dehydrogenase C-terminal domain-like"/>
    <property type="match status" value="1"/>
</dbReference>
<dbReference type="GO" id="GO:0004735">
    <property type="term" value="F:pyrroline-5-carboxylate reductase activity"/>
    <property type="evidence" value="ECO:0007669"/>
    <property type="project" value="UniProtKB-EC"/>
</dbReference>
<evidence type="ECO:0000256" key="8">
    <source>
        <dbReference type="RuleBase" id="RU003903"/>
    </source>
</evidence>
<dbReference type="InterPro" id="IPR000304">
    <property type="entry name" value="Pyrroline-COOH_reductase"/>
</dbReference>
<dbReference type="Pfam" id="PF03807">
    <property type="entry name" value="F420_oxidored"/>
    <property type="match status" value="1"/>
</dbReference>
<dbReference type="PANTHER" id="PTHR11645">
    <property type="entry name" value="PYRROLINE-5-CARBOXYLATE REDUCTASE"/>
    <property type="match status" value="1"/>
</dbReference>
<protein>
    <recommendedName>
        <fullName evidence="3 8">Pyrroline-5-carboxylate reductase</fullName>
        <ecNumber evidence="3 8">1.5.1.2</ecNumber>
    </recommendedName>
</protein>
<sequence>MAKIEEKSINLSEETIGFIGGGNMARAIAVPLIKKGFVQAKNIWVSARTEKTLEFWKDLGVNTTLHNIEVCTNCQTVVLAVKPQFLNDALRTIEFPAADNLWISVIVGITIDSLVERFLRYTHQKNVRLIRTLPNTPLAVGKGITVYSCLPEVIDSRDSKLVEAIFSKSGVVERIDESMMNAVSALSGSGPAYAYLMIEALADGAVKNGVPRALANKLAAQMFVGAGEMVLQMGKHPGQLKDEVCSPGGTTIAGVHALETSGVRGSLMNAIDAAVQRANEFKS</sequence>
<dbReference type="PROSITE" id="PS00521">
    <property type="entry name" value="P5CR"/>
    <property type="match status" value="1"/>
</dbReference>
<comment type="pathway">
    <text evidence="1 8">Amino-acid biosynthesis; L-proline biosynthesis; L-proline from L-glutamate 5-semialdehyde: step 1/1.</text>
</comment>
<evidence type="ECO:0000256" key="3">
    <source>
        <dbReference type="ARBA" id="ARBA00012855"/>
    </source>
</evidence>
<evidence type="ECO:0000256" key="7">
    <source>
        <dbReference type="PIRSR" id="PIRSR000193-1"/>
    </source>
</evidence>
<dbReference type="AlphaFoldDB" id="A0A9R1T1E4"/>
<dbReference type="FunFam" id="1.10.3730.10:FF:000001">
    <property type="entry name" value="Pyrroline-5-carboxylate reductase"/>
    <property type="match status" value="1"/>
</dbReference>
<evidence type="ECO:0000313" key="12">
    <source>
        <dbReference type="RefSeq" id="XP_011300951.1"/>
    </source>
</evidence>
<dbReference type="HAMAP" id="MF_01925">
    <property type="entry name" value="P5C_reductase"/>
    <property type="match status" value="1"/>
</dbReference>
<feature type="binding site" evidence="7">
    <location>
        <begin position="80"/>
        <end position="83"/>
    </location>
    <ligand>
        <name>NADP(+)</name>
        <dbReference type="ChEBI" id="CHEBI:58349"/>
    </ligand>
</feature>
<organism evidence="11 12">
    <name type="scientific">Fopius arisanus</name>
    <dbReference type="NCBI Taxonomy" id="64838"/>
    <lineage>
        <taxon>Eukaryota</taxon>
        <taxon>Metazoa</taxon>
        <taxon>Ecdysozoa</taxon>
        <taxon>Arthropoda</taxon>
        <taxon>Hexapoda</taxon>
        <taxon>Insecta</taxon>
        <taxon>Pterygota</taxon>
        <taxon>Neoptera</taxon>
        <taxon>Endopterygota</taxon>
        <taxon>Hymenoptera</taxon>
        <taxon>Apocrita</taxon>
        <taxon>Ichneumonoidea</taxon>
        <taxon>Braconidae</taxon>
        <taxon>Opiinae</taxon>
        <taxon>Fopius</taxon>
    </lineage>
</organism>
<feature type="binding site" evidence="7">
    <location>
        <position position="67"/>
    </location>
    <ligand>
        <name>NADPH</name>
        <dbReference type="ChEBI" id="CHEBI:57783"/>
    </ligand>
</feature>
<comment type="similarity">
    <text evidence="2 8">Belongs to the pyrroline-5-carboxylate reductase family.</text>
</comment>
<keyword evidence="5 7" id="KW-0521">NADP</keyword>
<evidence type="ECO:0000256" key="2">
    <source>
        <dbReference type="ARBA" id="ARBA00005525"/>
    </source>
</evidence>
<feature type="binding site" evidence="7">
    <location>
        <begin position="19"/>
        <end position="24"/>
    </location>
    <ligand>
        <name>NADP(+)</name>
        <dbReference type="ChEBI" id="CHEBI:58349"/>
    </ligand>
</feature>
<feature type="domain" description="Pyrroline-5-carboxylate reductase dimerisation" evidence="10">
    <location>
        <begin position="177"/>
        <end position="280"/>
    </location>
</feature>
<feature type="domain" description="Pyrroline-5-carboxylate reductase catalytic N-terminal" evidence="9">
    <location>
        <begin position="15"/>
        <end position="107"/>
    </location>
</feature>
<keyword evidence="8" id="KW-0028">Amino-acid biosynthesis</keyword>
<dbReference type="SUPFAM" id="SSF51735">
    <property type="entry name" value="NAD(P)-binding Rossmann-fold domains"/>
    <property type="match status" value="1"/>
</dbReference>
<dbReference type="OrthoDB" id="10263291at2759"/>
<dbReference type="Gene3D" id="1.10.3730.10">
    <property type="entry name" value="ProC C-terminal domain-like"/>
    <property type="match status" value="1"/>
</dbReference>
<dbReference type="GO" id="GO:0055129">
    <property type="term" value="P:L-proline biosynthetic process"/>
    <property type="evidence" value="ECO:0007669"/>
    <property type="project" value="TreeGrafter"/>
</dbReference>
<dbReference type="PIRSF" id="PIRSF000193">
    <property type="entry name" value="Pyrrol-5-carb_rd"/>
    <property type="match status" value="1"/>
</dbReference>
<dbReference type="InterPro" id="IPR029036">
    <property type="entry name" value="P5CR_dimer"/>
</dbReference>
<evidence type="ECO:0000259" key="10">
    <source>
        <dbReference type="Pfam" id="PF14748"/>
    </source>
</evidence>
<dbReference type="PANTHER" id="PTHR11645:SF69">
    <property type="entry name" value="PYRROLINE-5-CARBOXYLATE REDUCTASE"/>
    <property type="match status" value="1"/>
</dbReference>
<dbReference type="CTD" id="42284"/>
<evidence type="ECO:0000256" key="1">
    <source>
        <dbReference type="ARBA" id="ARBA00005205"/>
    </source>
</evidence>
<evidence type="ECO:0000313" key="11">
    <source>
        <dbReference type="Proteomes" id="UP000694866"/>
    </source>
</evidence>
<dbReference type="InterPro" id="IPR053790">
    <property type="entry name" value="P5CR-like_CS"/>
</dbReference>
<dbReference type="GeneID" id="105265246"/>
<dbReference type="EC" id="1.5.1.2" evidence="3 8"/>
<comment type="catalytic activity">
    <reaction evidence="8">
        <text>L-proline + NADP(+) = (S)-1-pyrroline-5-carboxylate + NADPH + 2 H(+)</text>
        <dbReference type="Rhea" id="RHEA:14109"/>
        <dbReference type="ChEBI" id="CHEBI:15378"/>
        <dbReference type="ChEBI" id="CHEBI:17388"/>
        <dbReference type="ChEBI" id="CHEBI:57783"/>
        <dbReference type="ChEBI" id="CHEBI:58349"/>
        <dbReference type="ChEBI" id="CHEBI:60039"/>
        <dbReference type="EC" id="1.5.1.2"/>
    </reaction>
</comment>
<keyword evidence="11" id="KW-1185">Reference proteome</keyword>
<gene>
    <name evidence="12" type="primary">P5cr</name>
</gene>
<dbReference type="Pfam" id="PF14748">
    <property type="entry name" value="P5CR_dimer"/>
    <property type="match status" value="1"/>
</dbReference>
<dbReference type="KEGG" id="fas:105265246"/>
<evidence type="ECO:0000256" key="5">
    <source>
        <dbReference type="ARBA" id="ARBA00022857"/>
    </source>
</evidence>
<proteinExistence type="inferred from homology"/>
<evidence type="ECO:0000256" key="4">
    <source>
        <dbReference type="ARBA" id="ARBA00022650"/>
    </source>
</evidence>
<accession>A0A9R1T1E4</accession>
<dbReference type="Proteomes" id="UP000694866">
    <property type="component" value="Unplaced"/>
</dbReference>
<dbReference type="InterPro" id="IPR008927">
    <property type="entry name" value="6-PGluconate_DH-like_C_sf"/>
</dbReference>
<evidence type="ECO:0000256" key="6">
    <source>
        <dbReference type="ARBA" id="ARBA00023002"/>
    </source>
</evidence>